<dbReference type="InterPro" id="IPR029063">
    <property type="entry name" value="SAM-dependent_MTases_sf"/>
</dbReference>
<feature type="transmembrane region" description="Helical" evidence="2">
    <location>
        <begin position="196"/>
        <end position="214"/>
    </location>
</feature>
<dbReference type="Pfam" id="PF01564">
    <property type="entry name" value="Spermine_synth"/>
    <property type="match status" value="1"/>
</dbReference>
<dbReference type="Gene3D" id="1.20.1250.20">
    <property type="entry name" value="MFS general substrate transporter like domains"/>
    <property type="match status" value="1"/>
</dbReference>
<keyword evidence="2" id="KW-1133">Transmembrane helix</keyword>
<dbReference type="InterPro" id="IPR036259">
    <property type="entry name" value="MFS_trans_sf"/>
</dbReference>
<protein>
    <submittedName>
        <fullName evidence="3">Spermine/spermidine synthase</fullName>
    </submittedName>
</protein>
<keyword evidence="4" id="KW-1185">Reference proteome</keyword>
<dbReference type="Proteomes" id="UP000198635">
    <property type="component" value="Unassembled WGS sequence"/>
</dbReference>
<dbReference type="SUPFAM" id="SSF53335">
    <property type="entry name" value="S-adenosyl-L-methionine-dependent methyltransferases"/>
    <property type="match status" value="1"/>
</dbReference>
<dbReference type="EMBL" id="FORX01000017">
    <property type="protein sequence ID" value="SFK21925.1"/>
    <property type="molecule type" value="Genomic_DNA"/>
</dbReference>
<dbReference type="NCBIfam" id="NF037959">
    <property type="entry name" value="MFS_SpdSyn"/>
    <property type="match status" value="2"/>
</dbReference>
<dbReference type="RefSeq" id="WP_177193194.1">
    <property type="nucleotide sequence ID" value="NZ_FORX01000017.1"/>
</dbReference>
<dbReference type="GO" id="GO:0006596">
    <property type="term" value="P:polyamine biosynthetic process"/>
    <property type="evidence" value="ECO:0007669"/>
    <property type="project" value="UniProtKB-KW"/>
</dbReference>
<dbReference type="SUPFAM" id="SSF103473">
    <property type="entry name" value="MFS general substrate transporter"/>
    <property type="match status" value="1"/>
</dbReference>
<feature type="transmembrane region" description="Helical" evidence="2">
    <location>
        <begin position="125"/>
        <end position="153"/>
    </location>
</feature>
<evidence type="ECO:0000256" key="1">
    <source>
        <dbReference type="ARBA" id="ARBA00023115"/>
    </source>
</evidence>
<feature type="transmembrane region" description="Helical" evidence="2">
    <location>
        <begin position="361"/>
        <end position="383"/>
    </location>
</feature>
<proteinExistence type="predicted"/>
<evidence type="ECO:0000313" key="3">
    <source>
        <dbReference type="EMBL" id="SFK21925.1"/>
    </source>
</evidence>
<reference evidence="4" key="1">
    <citation type="submission" date="2016-10" db="EMBL/GenBank/DDBJ databases">
        <authorList>
            <person name="Varghese N."/>
            <person name="Submissions S."/>
        </authorList>
    </citation>
    <scope>NUCLEOTIDE SEQUENCE [LARGE SCALE GENOMIC DNA]</scope>
    <source>
        <strain evidence="4">DSM 5918</strain>
    </source>
</reference>
<evidence type="ECO:0000256" key="2">
    <source>
        <dbReference type="SAM" id="Phobius"/>
    </source>
</evidence>
<feature type="transmembrane region" description="Helical" evidence="2">
    <location>
        <begin position="316"/>
        <end position="341"/>
    </location>
</feature>
<feature type="transmembrane region" description="Helical" evidence="2">
    <location>
        <begin position="165"/>
        <end position="190"/>
    </location>
</feature>
<feature type="transmembrane region" description="Helical" evidence="2">
    <location>
        <begin position="273"/>
        <end position="304"/>
    </location>
</feature>
<feature type="transmembrane region" description="Helical" evidence="2">
    <location>
        <begin position="404"/>
        <end position="427"/>
    </location>
</feature>
<feature type="transmembrane region" description="Helical" evidence="2">
    <location>
        <begin position="51"/>
        <end position="71"/>
    </location>
</feature>
<accession>A0A1I3XQY7</accession>
<dbReference type="PANTHER" id="PTHR43317:SF1">
    <property type="entry name" value="THERMOSPERMINE SYNTHASE ACAULIS5"/>
    <property type="match status" value="1"/>
</dbReference>
<keyword evidence="2" id="KW-0812">Transmembrane</keyword>
<dbReference type="CDD" id="cd06174">
    <property type="entry name" value="MFS"/>
    <property type="match status" value="1"/>
</dbReference>
<organism evidence="3 4">
    <name type="scientific">Desulfomicrobium apsheronum</name>
    <dbReference type="NCBI Taxonomy" id="52560"/>
    <lineage>
        <taxon>Bacteria</taxon>
        <taxon>Pseudomonadati</taxon>
        <taxon>Thermodesulfobacteriota</taxon>
        <taxon>Desulfovibrionia</taxon>
        <taxon>Desulfovibrionales</taxon>
        <taxon>Desulfomicrobiaceae</taxon>
        <taxon>Desulfomicrobium</taxon>
    </lineage>
</organism>
<sequence>MTSPRSSSYALPTRILVILILAFLLSGMCALAYQVVWARMLSLVFGSTNQAISTVLAVFMLGLALGSHAGAKLSRRGINLGIMYGWLEIALGCYALAFPFILSNAESVHAAIFSATYDSEISLALYRFLIALVLLIIPTSIMGATLPVLAQYIEKDAGKAGSRIGTLYAINTFGAALGSFSSAFLAIPYYGLNWTIYFAATLNVLIGLACIFLLRDTFIESTEKPLTTSKKQKKDETKKDRLDDAAMIPFAIPIFILFLIGTIGMLLENAWSHALVLVFGTSVYAFSTMLTAYLIGLSAGCYFAARYLLPYCSIRFLAGLLILDGFTILAITPVIGLLPAWFITIFGDMQAQWHMVVAKEFLACAALMFLPTFIGGATFPLCLHIITRSRQNQSVSTGVSTSIAYIWNTAGSICGALVAGFIIIPLVGSERCLIIAASLALGGAAVVILGTRPQTSYRKAFASFIFLIALAAPVFFTTWDAVKMNSGVYVYSKFFDSESAMEREMKNYDLIFYKEGSASVAVLESALGHRFLRVNGKTDGSSEGDNTTQMLLGYLPYLYARNTADALVIGLGTGITSACVLDLPVDSVESIEISPEVVEAASFFSALNDRVFNDPRSTIRILDGRTWLSSMPKKYDMIISEPSNPWQTGNANLFTADFFRIAGNKLNEGGILCQWIPYYNMDSSHFKLIIKSLQSVFPYVHLWMSGTDTFLLSSMQPLEINAERLSYLFDNSEIRKKFEDMHIKTPGSLLSFYYLDNNSLQTMTQGITSLNTDSFPVVEFHSPKFLLGPNRPDIFFDILEASYASSLEISDSALETNARILHRRNFYSHWRIPNRVTEEMLRRSLN</sequence>
<dbReference type="PANTHER" id="PTHR43317">
    <property type="entry name" value="THERMOSPERMINE SYNTHASE ACAULIS5"/>
    <property type="match status" value="1"/>
</dbReference>
<feature type="transmembrane region" description="Helical" evidence="2">
    <location>
        <begin position="433"/>
        <end position="449"/>
    </location>
</feature>
<feature type="transmembrane region" description="Helical" evidence="2">
    <location>
        <begin position="83"/>
        <end position="105"/>
    </location>
</feature>
<evidence type="ECO:0000313" key="4">
    <source>
        <dbReference type="Proteomes" id="UP000198635"/>
    </source>
</evidence>
<gene>
    <name evidence="3" type="ORF">SAMN04488082_11743</name>
</gene>
<keyword evidence="2" id="KW-0472">Membrane</keyword>
<feature type="transmembrane region" description="Helical" evidence="2">
    <location>
        <begin position="461"/>
        <end position="479"/>
    </location>
</feature>
<dbReference type="STRING" id="52560.SAMN04488082_11743"/>
<dbReference type="CDD" id="cd02440">
    <property type="entry name" value="AdoMet_MTases"/>
    <property type="match status" value="1"/>
</dbReference>
<dbReference type="AlphaFoldDB" id="A0A1I3XQY7"/>
<keyword evidence="1" id="KW-0620">Polyamine biosynthesis</keyword>
<feature type="transmembrane region" description="Helical" evidence="2">
    <location>
        <begin position="246"/>
        <end position="267"/>
    </location>
</feature>
<name>A0A1I3XQY7_9BACT</name>
<dbReference type="Gene3D" id="3.40.50.150">
    <property type="entry name" value="Vaccinia Virus protein VP39"/>
    <property type="match status" value="1"/>
</dbReference>